<dbReference type="STRING" id="31234.E3M0X0"/>
<dbReference type="InParanoid" id="E3M0X0"/>
<organism evidence="3">
    <name type="scientific">Caenorhabditis remanei</name>
    <name type="common">Caenorhabditis vulgaris</name>
    <dbReference type="NCBI Taxonomy" id="31234"/>
    <lineage>
        <taxon>Eukaryota</taxon>
        <taxon>Metazoa</taxon>
        <taxon>Ecdysozoa</taxon>
        <taxon>Nematoda</taxon>
        <taxon>Chromadorea</taxon>
        <taxon>Rhabditida</taxon>
        <taxon>Rhabditina</taxon>
        <taxon>Rhabditomorpha</taxon>
        <taxon>Rhabditoidea</taxon>
        <taxon>Rhabditidae</taxon>
        <taxon>Peloderinae</taxon>
        <taxon>Caenorhabditis</taxon>
    </lineage>
</organism>
<dbReference type="HOGENOM" id="CLU_1887560_0_0_1"/>
<reference evidence="2" key="1">
    <citation type="submission" date="2007-07" db="EMBL/GenBank/DDBJ databases">
        <title>PCAP assembly of the Caenorhabditis remanei genome.</title>
        <authorList>
            <consortium name="The Caenorhabditis remanei Sequencing Consortium"/>
            <person name="Wilson R.K."/>
        </authorList>
    </citation>
    <scope>NUCLEOTIDE SEQUENCE [LARGE SCALE GENOMIC DNA]</scope>
    <source>
        <strain evidence="2">PB4641</strain>
    </source>
</reference>
<dbReference type="Proteomes" id="UP000008281">
    <property type="component" value="Unassembled WGS sequence"/>
</dbReference>
<protein>
    <submittedName>
        <fullName evidence="2">Uncharacterized protein</fullName>
    </submittedName>
</protein>
<feature type="signal peptide" evidence="1">
    <location>
        <begin position="1"/>
        <end position="16"/>
    </location>
</feature>
<evidence type="ECO:0000313" key="3">
    <source>
        <dbReference type="Proteomes" id="UP000008281"/>
    </source>
</evidence>
<dbReference type="EMBL" id="DS268421">
    <property type="protein sequence ID" value="EFO89002.1"/>
    <property type="molecule type" value="Genomic_DNA"/>
</dbReference>
<accession>E3M0X0</accession>
<gene>
    <name evidence="2" type="ORF">CRE_06680</name>
</gene>
<dbReference type="RefSeq" id="XP_003110213.2">
    <property type="nucleotide sequence ID" value="XM_003110165.2"/>
</dbReference>
<name>E3M0X0_CAERE</name>
<dbReference type="OrthoDB" id="10607560at2759"/>
<dbReference type="CTD" id="9804218"/>
<evidence type="ECO:0000256" key="1">
    <source>
        <dbReference type="SAM" id="SignalP"/>
    </source>
</evidence>
<feature type="chain" id="PRO_5003175858" evidence="1">
    <location>
        <begin position="17"/>
        <end position="118"/>
    </location>
</feature>
<keyword evidence="1" id="KW-0732">Signal</keyword>
<evidence type="ECO:0000313" key="2">
    <source>
        <dbReference type="EMBL" id="EFO89002.1"/>
    </source>
</evidence>
<dbReference type="KEGG" id="crq:GCK72_006749"/>
<sequence>MRILLIIFCLFAPIMAYRFLFAADVDCESDNVFQYTASYWDGDKQISKNRTVTAFKNIFFYQEGATYRINNTKDVYADIEPNCTKSGGMDSFVIMFEEVRRDKAVQRFDYYVNLSEED</sequence>
<keyword evidence="3" id="KW-1185">Reference proteome</keyword>
<dbReference type="OMA" id="FAPIMAY"/>
<dbReference type="AlphaFoldDB" id="E3M0X0"/>
<dbReference type="eggNOG" id="ENOG502TKCV">
    <property type="taxonomic scope" value="Eukaryota"/>
</dbReference>
<dbReference type="GeneID" id="9804218"/>
<proteinExistence type="predicted"/>